<protein>
    <submittedName>
        <fullName evidence="2">Uncharacterized protein</fullName>
    </submittedName>
</protein>
<evidence type="ECO:0000313" key="2">
    <source>
        <dbReference type="EMBL" id="CEM09936.1"/>
    </source>
</evidence>
<gene>
    <name evidence="2" type="ORF">Vbra_8935</name>
</gene>
<dbReference type="Proteomes" id="UP000041254">
    <property type="component" value="Unassembled WGS sequence"/>
</dbReference>
<feature type="compositionally biased region" description="Pro residues" evidence="1">
    <location>
        <begin position="118"/>
        <end position="131"/>
    </location>
</feature>
<organism evidence="2 3">
    <name type="scientific">Vitrella brassicaformis (strain CCMP3155)</name>
    <dbReference type="NCBI Taxonomy" id="1169540"/>
    <lineage>
        <taxon>Eukaryota</taxon>
        <taxon>Sar</taxon>
        <taxon>Alveolata</taxon>
        <taxon>Colpodellida</taxon>
        <taxon>Vitrellaceae</taxon>
        <taxon>Vitrella</taxon>
    </lineage>
</organism>
<name>A0A0G4FAL5_VITBC</name>
<dbReference type="PhylomeDB" id="A0A0G4FAL5"/>
<feature type="compositionally biased region" description="Polar residues" evidence="1">
    <location>
        <begin position="20"/>
        <end position="41"/>
    </location>
</feature>
<feature type="compositionally biased region" description="Polar residues" evidence="1">
    <location>
        <begin position="49"/>
        <end position="64"/>
    </location>
</feature>
<dbReference type="EMBL" id="CDMY01000397">
    <property type="protein sequence ID" value="CEM09936.1"/>
    <property type="molecule type" value="Genomic_DNA"/>
</dbReference>
<feature type="region of interest" description="Disordered" evidence="1">
    <location>
        <begin position="8"/>
        <end position="87"/>
    </location>
</feature>
<keyword evidence="3" id="KW-1185">Reference proteome</keyword>
<dbReference type="InParanoid" id="A0A0G4FAL5"/>
<accession>A0A0G4FAL5</accession>
<dbReference type="VEuPathDB" id="CryptoDB:Vbra_8935"/>
<proteinExistence type="predicted"/>
<feature type="compositionally biased region" description="Low complexity" evidence="1">
    <location>
        <begin position="132"/>
        <end position="153"/>
    </location>
</feature>
<evidence type="ECO:0000313" key="3">
    <source>
        <dbReference type="Proteomes" id="UP000041254"/>
    </source>
</evidence>
<reference evidence="2 3" key="1">
    <citation type="submission" date="2014-11" db="EMBL/GenBank/DDBJ databases">
        <authorList>
            <person name="Zhu J."/>
            <person name="Qi W."/>
            <person name="Song R."/>
        </authorList>
    </citation>
    <scope>NUCLEOTIDE SEQUENCE [LARGE SCALE GENOMIC DNA]</scope>
</reference>
<dbReference type="AlphaFoldDB" id="A0A0G4FAL5"/>
<evidence type="ECO:0000256" key="1">
    <source>
        <dbReference type="SAM" id="MobiDB-lite"/>
    </source>
</evidence>
<feature type="region of interest" description="Disordered" evidence="1">
    <location>
        <begin position="110"/>
        <end position="153"/>
    </location>
</feature>
<sequence length="153" mass="15361">MGPTAIFCSAHRHGGDSDLDQQSGHATNGNDNNGDSPTTGLTGLFGNDNGVSGSAWGNNGQKNFFGNRRSGVGGQSMSTTRPSNERGIKIEIKKQMLDASIINSTTADAAGIGNATASPPPEAPDPAPPPLLSGSPLTTQTTTTTTPATPAAG</sequence>